<name>A0ABT3P775_9ALTE</name>
<organism evidence="1 2">
    <name type="scientific">Alteromonas aquimaris</name>
    <dbReference type="NCBI Taxonomy" id="2998417"/>
    <lineage>
        <taxon>Bacteria</taxon>
        <taxon>Pseudomonadati</taxon>
        <taxon>Pseudomonadota</taxon>
        <taxon>Gammaproteobacteria</taxon>
        <taxon>Alteromonadales</taxon>
        <taxon>Alteromonadaceae</taxon>
        <taxon>Alteromonas/Salinimonas group</taxon>
        <taxon>Alteromonas</taxon>
    </lineage>
</organism>
<comment type="caution">
    <text evidence="1">The sequence shown here is derived from an EMBL/GenBank/DDBJ whole genome shotgun (WGS) entry which is preliminary data.</text>
</comment>
<gene>
    <name evidence="1" type="ORF">OPS25_05390</name>
</gene>
<protein>
    <recommendedName>
        <fullName evidence="3">Lipoprotein</fullName>
    </recommendedName>
</protein>
<keyword evidence="2" id="KW-1185">Reference proteome</keyword>
<dbReference type="Proteomes" id="UP001142810">
    <property type="component" value="Unassembled WGS sequence"/>
</dbReference>
<proteinExistence type="predicted"/>
<evidence type="ECO:0008006" key="3">
    <source>
        <dbReference type="Google" id="ProtNLM"/>
    </source>
</evidence>
<dbReference type="EMBL" id="JAPFRD010000005">
    <property type="protein sequence ID" value="MCW8107926.1"/>
    <property type="molecule type" value="Genomic_DNA"/>
</dbReference>
<evidence type="ECO:0000313" key="2">
    <source>
        <dbReference type="Proteomes" id="UP001142810"/>
    </source>
</evidence>
<accession>A0ABT3P775</accession>
<reference evidence="1" key="1">
    <citation type="submission" date="2022-11" db="EMBL/GenBank/DDBJ databases">
        <title>Alteromonas sp. nov., isolated from sea water of the Qingdao.</title>
        <authorList>
            <person name="Wang Q."/>
        </authorList>
    </citation>
    <scope>NUCLEOTIDE SEQUENCE</scope>
    <source>
        <strain evidence="1">ASW11-7</strain>
    </source>
</reference>
<dbReference type="PROSITE" id="PS51257">
    <property type="entry name" value="PROKAR_LIPOPROTEIN"/>
    <property type="match status" value="1"/>
</dbReference>
<evidence type="ECO:0000313" key="1">
    <source>
        <dbReference type="EMBL" id="MCW8107926.1"/>
    </source>
</evidence>
<dbReference type="RefSeq" id="WP_265616612.1">
    <property type="nucleotide sequence ID" value="NZ_JAPFRD010000005.1"/>
</dbReference>
<sequence>MLSKSILLILTLIFLSACSTTIIHLISRYLNTTQQTDLVALLERHNFKVKLSEHPFPLSITDTTLVFSPLLTDPEALTTLHAILPIAGYPLSRSSALVEGKHWYTKNNIGFYPIPTGVDPFSDTLPAALAHEYKSENCAKNFSLTLSHSGRFRLVTDAGTRQKINGLWRVTEFPYLVLQGTNQFKNFYFEVKQAKLKDQVSHISVITLVPLNSHPLIPPCDVSFGERI</sequence>